<dbReference type="Pfam" id="PF05380">
    <property type="entry name" value="Peptidase_A17"/>
    <property type="match status" value="1"/>
</dbReference>
<dbReference type="InterPro" id="IPR036875">
    <property type="entry name" value="Znf_CCHC_sf"/>
</dbReference>
<accession>A0A0C2DBU1</accession>
<evidence type="ECO:0000259" key="5">
    <source>
        <dbReference type="PROSITE" id="PS50994"/>
    </source>
</evidence>
<dbReference type="InterPro" id="IPR012337">
    <property type="entry name" value="RNaseH-like_sf"/>
</dbReference>
<protein>
    <submittedName>
        <fullName evidence="6">Zinc knuckle</fullName>
    </submittedName>
</protein>
<dbReference type="SMART" id="SM00343">
    <property type="entry name" value="ZnF_C2HC"/>
    <property type="match status" value="3"/>
</dbReference>
<evidence type="ECO:0000259" key="3">
    <source>
        <dbReference type="PROSITE" id="PS50158"/>
    </source>
</evidence>
<feature type="region of interest" description="Disordered" evidence="2">
    <location>
        <begin position="421"/>
        <end position="454"/>
    </location>
</feature>
<dbReference type="Proteomes" id="UP000054047">
    <property type="component" value="Unassembled WGS sequence"/>
</dbReference>
<evidence type="ECO:0000313" key="7">
    <source>
        <dbReference type="Proteomes" id="UP000054047"/>
    </source>
</evidence>
<dbReference type="SUPFAM" id="SSF56672">
    <property type="entry name" value="DNA/RNA polymerases"/>
    <property type="match status" value="1"/>
</dbReference>
<keyword evidence="1" id="KW-0479">Metal-binding</keyword>
<feature type="domain" description="Peptidase A2" evidence="4">
    <location>
        <begin position="523"/>
        <end position="538"/>
    </location>
</feature>
<sequence>MSGPITLRTEKGLLTRYCNNLNEIIAQYEGDVSQGDISPSSREFLEHIHTAILELKATSKLVADQLDAFVNVIEAMGDALSKDHEAQALEYIEKAHLAIDRAEKLAIKLEAKRISVRESGNQPIITRNTGQVDIAAPKLPAIPIPTFTGKIWDYANFWTLFNANVHSQPSLTNLQKFNLLINALKGEARELVRRYPVTEENYEPALHLLQKKYGNDAQLISALQSRLESARAENSTTQAQRKLLETIFPIVTQLGKLNIDLNGSYNAQKVLAKFALRIHRKVLERQITPDMVESQWKMEEIIAELDANITMEEHVNDMVSKSATVTTRTDNVGFPMRQGIRKLTPCIFCHSPMHKSALCTRYSTLEERRSFLQTNNMCLNCGREGHFVKDCTREGCRRCQGRKHNHVLCPQRMELGKHRNLPQNTSTMKTSAAPTMQKPAHAQQRTQGVKTRTTDRITQAHPIQICATDTEIQDQEKTPHEDEDPTVLQSTSTPFQHQDSENVLLLTGNARVWNANSKEWQFVEILFDTGADQSFINQALAEDLGLTCTEMKEFNMYTFGTRDPVPTTCGVTFLDLWDNKGEKHNVRLYATAVLTAKGKLTYLSQQDLDFIANNKIPLSRVTKRKESKPQILLGCDQLWNLLEVPSPRYTLPSGLLLIPSKLGYLLTGRQQMTATMDPQPSMVTMIQTLTNEEEDLQRWDRHWTMDSAGVCEFTGTKDAEKSAINDKVLQFFNDTIEKRDDGYYVRLPFKQDHPPLPTNKAIAFKRLESVLKMLKSNEQLSEDYDGTFRAQLDNGIIEEIPEEQGEGGVIHYIPHQPVITPHKETTKLRIFFDASSHFKDCPSLNDVLYQGPLILPELYAMLLRFRMPKYVITSDVEKAFLQVRLHELDRDATRFFWVRDYRKDPTEDNILTYRFTRVTFGLNVSPFLLGATKVLGITWDSDKDRISIRCDFPSTPHLTKRIVARQIASIYDPFGWLVPLLTQPKRFQQDLWKQKFAWDTVLPKKIQEEWDTITNNAHGFQQSFSRQFFTKPECSSLAVFADASGIAMSACAYIFTVNQSTLVMAKCKLPSIKSRPTIPKMEMNALTLATRLAFSIFQAMETRLVKRPLDIYIFSDSQIALAWLSTLTNDTGLGLLVNNRLKEIRKIVKALNEAGVAVQFKFVQTTENPADAGTRGLTKSQLAQDLWWNGPNFLRDPITTWAAPTYHINIGDPQEVPPDAVCVHAVIAREEFKPITSILDWDRFSSFNKAKQVTVRALIFVRRLVDKFPTERKNTALERVPELKHIPYSLDAIGGNAISASRRALIRNHQSIHLQQDYRKSMENTLRLFKDSEGIWRSKGRVGNSALDNDAKNPAFISPKTALADLIIEEAHGIFHRGVEHTIATVRLQYWIPKLRQQVRHIVKNCVKCRRFNGLPYAYPATDDLPDRRVIRSHPFQHIGLDFFDLPVTREGSEEIKRYGCIFTCTVTRMIHLELVLSMSTEDFLNALRRFIARRGVPATITSDNAPTFLLSAEILATGATTEQE</sequence>
<dbReference type="PANTHER" id="PTHR47331:SF4">
    <property type="entry name" value="PEPTIDASE S1 DOMAIN-CONTAINING PROTEIN"/>
    <property type="match status" value="1"/>
</dbReference>
<keyword evidence="7" id="KW-1185">Reference proteome</keyword>
<organism evidence="6 7">
    <name type="scientific">Ancylostoma duodenale</name>
    <dbReference type="NCBI Taxonomy" id="51022"/>
    <lineage>
        <taxon>Eukaryota</taxon>
        <taxon>Metazoa</taxon>
        <taxon>Ecdysozoa</taxon>
        <taxon>Nematoda</taxon>
        <taxon>Chromadorea</taxon>
        <taxon>Rhabditida</taxon>
        <taxon>Rhabditina</taxon>
        <taxon>Rhabditomorpha</taxon>
        <taxon>Strongyloidea</taxon>
        <taxon>Ancylostomatidae</taxon>
        <taxon>Ancylostomatinae</taxon>
        <taxon>Ancylostoma</taxon>
    </lineage>
</organism>
<dbReference type="Gene3D" id="3.30.420.10">
    <property type="entry name" value="Ribonuclease H-like superfamily/Ribonuclease H"/>
    <property type="match status" value="1"/>
</dbReference>
<dbReference type="GO" id="GO:0042575">
    <property type="term" value="C:DNA polymerase complex"/>
    <property type="evidence" value="ECO:0007669"/>
    <property type="project" value="UniProtKB-ARBA"/>
</dbReference>
<dbReference type="Pfam" id="PF05585">
    <property type="entry name" value="DUF1758"/>
    <property type="match status" value="1"/>
</dbReference>
<name>A0A0C2DBU1_9BILA</name>
<dbReference type="Pfam" id="PF03564">
    <property type="entry name" value="DUF1759"/>
    <property type="match status" value="1"/>
</dbReference>
<dbReference type="GO" id="GO:0003676">
    <property type="term" value="F:nucleic acid binding"/>
    <property type="evidence" value="ECO:0007669"/>
    <property type="project" value="InterPro"/>
</dbReference>
<dbReference type="GO" id="GO:0008270">
    <property type="term" value="F:zinc ion binding"/>
    <property type="evidence" value="ECO:0007669"/>
    <property type="project" value="UniProtKB-KW"/>
</dbReference>
<gene>
    <name evidence="6" type="ORF">ANCDUO_09891</name>
</gene>
<dbReference type="PROSITE" id="PS50994">
    <property type="entry name" value="INTEGRASE"/>
    <property type="match status" value="1"/>
</dbReference>
<dbReference type="InterPro" id="IPR043502">
    <property type="entry name" value="DNA/RNA_pol_sf"/>
</dbReference>
<evidence type="ECO:0000313" key="6">
    <source>
        <dbReference type="EMBL" id="KIH59867.1"/>
    </source>
</evidence>
<dbReference type="PROSITE" id="PS50158">
    <property type="entry name" value="ZF_CCHC"/>
    <property type="match status" value="1"/>
</dbReference>
<dbReference type="GO" id="GO:0005737">
    <property type="term" value="C:cytoplasm"/>
    <property type="evidence" value="ECO:0007669"/>
    <property type="project" value="UniProtKB-ARBA"/>
</dbReference>
<dbReference type="GO" id="GO:0004190">
    <property type="term" value="F:aspartic-type endopeptidase activity"/>
    <property type="evidence" value="ECO:0007669"/>
    <property type="project" value="InterPro"/>
</dbReference>
<dbReference type="SUPFAM" id="SSF53098">
    <property type="entry name" value="Ribonuclease H-like"/>
    <property type="match status" value="1"/>
</dbReference>
<dbReference type="GO" id="GO:0006508">
    <property type="term" value="P:proteolysis"/>
    <property type="evidence" value="ECO:0007669"/>
    <property type="project" value="InterPro"/>
</dbReference>
<evidence type="ECO:0000256" key="1">
    <source>
        <dbReference type="PROSITE-ProRule" id="PRU00047"/>
    </source>
</evidence>
<feature type="domain" description="Integrase catalytic" evidence="5">
    <location>
        <begin position="1431"/>
        <end position="1525"/>
    </location>
</feature>
<dbReference type="Gene3D" id="1.10.340.70">
    <property type="match status" value="1"/>
</dbReference>
<proteinExistence type="predicted"/>
<dbReference type="InterPro" id="IPR008737">
    <property type="entry name" value="DUF1758"/>
</dbReference>
<feature type="domain" description="CCHC-type" evidence="3">
    <location>
        <begin position="378"/>
        <end position="393"/>
    </location>
</feature>
<keyword evidence="1" id="KW-0863">Zinc-finger</keyword>
<dbReference type="GO" id="GO:0015074">
    <property type="term" value="P:DNA integration"/>
    <property type="evidence" value="ECO:0007669"/>
    <property type="project" value="InterPro"/>
</dbReference>
<dbReference type="Gene3D" id="4.10.60.10">
    <property type="entry name" value="Zinc finger, CCHC-type"/>
    <property type="match status" value="1"/>
</dbReference>
<dbReference type="PROSITE" id="PS50175">
    <property type="entry name" value="ASP_PROT_RETROV"/>
    <property type="match status" value="1"/>
</dbReference>
<dbReference type="InterPro" id="IPR005312">
    <property type="entry name" value="DUF1759"/>
</dbReference>
<feature type="region of interest" description="Disordered" evidence="2">
    <location>
        <begin position="469"/>
        <end position="495"/>
    </location>
</feature>
<dbReference type="InterPro" id="IPR036397">
    <property type="entry name" value="RNaseH_sf"/>
</dbReference>
<dbReference type="GO" id="GO:0019899">
    <property type="term" value="F:enzyme binding"/>
    <property type="evidence" value="ECO:0007669"/>
    <property type="project" value="UniProtKB-ARBA"/>
</dbReference>
<dbReference type="OrthoDB" id="5876684at2759"/>
<feature type="compositionally biased region" description="Polar residues" evidence="2">
    <location>
        <begin position="421"/>
        <end position="434"/>
    </location>
</feature>
<dbReference type="InterPro" id="IPR001584">
    <property type="entry name" value="Integrase_cat-core"/>
</dbReference>
<reference evidence="6 7" key="1">
    <citation type="submission" date="2013-12" db="EMBL/GenBank/DDBJ databases">
        <title>Draft genome of the parsitic nematode Ancylostoma duodenale.</title>
        <authorList>
            <person name="Mitreva M."/>
        </authorList>
    </citation>
    <scope>NUCLEOTIDE SEQUENCE [LARGE SCALE GENOMIC DNA]</scope>
    <source>
        <strain evidence="6 7">Zhejiang</strain>
    </source>
</reference>
<dbReference type="SUPFAM" id="SSF57756">
    <property type="entry name" value="Retrovirus zinc finger-like domains"/>
    <property type="match status" value="1"/>
</dbReference>
<dbReference type="InterPro" id="IPR008042">
    <property type="entry name" value="Retrotrans_Pao"/>
</dbReference>
<dbReference type="InterPro" id="IPR041588">
    <property type="entry name" value="Integrase_H2C2"/>
</dbReference>
<evidence type="ECO:0000259" key="4">
    <source>
        <dbReference type="PROSITE" id="PS50175"/>
    </source>
</evidence>
<dbReference type="PANTHER" id="PTHR47331">
    <property type="entry name" value="PHD-TYPE DOMAIN-CONTAINING PROTEIN"/>
    <property type="match status" value="1"/>
</dbReference>
<keyword evidence="1" id="KW-0862">Zinc</keyword>
<dbReference type="Pfam" id="PF17921">
    <property type="entry name" value="Integrase_H2C2"/>
    <property type="match status" value="1"/>
</dbReference>
<dbReference type="InterPro" id="IPR001878">
    <property type="entry name" value="Znf_CCHC"/>
</dbReference>
<evidence type="ECO:0000256" key="2">
    <source>
        <dbReference type="SAM" id="MobiDB-lite"/>
    </source>
</evidence>
<dbReference type="InterPro" id="IPR001995">
    <property type="entry name" value="Peptidase_A2_cat"/>
</dbReference>
<dbReference type="EMBL" id="KN731533">
    <property type="protein sequence ID" value="KIH59867.1"/>
    <property type="molecule type" value="Genomic_DNA"/>
</dbReference>